<dbReference type="Proteomes" id="UP000318681">
    <property type="component" value="Unassembled WGS sequence"/>
</dbReference>
<accession>A0A558QZE6</accession>
<sequence>MRMAGWMAVLALLAPAAVNAQKVKQTPYWASISAAKARMRTGPGANFPANWEYVRADMPLRVVQVHKEWRKVRDPDGGEGWMRSFLLSEQRTAIVRGDIALLRAAPDAGAKINWRVEPGVVGRISHCASGWCEFDVHGRAGYIEANRIWGIDPGEAID</sequence>
<evidence type="ECO:0000313" key="2">
    <source>
        <dbReference type="EMBL" id="TVV72485.1"/>
    </source>
</evidence>
<reference evidence="2 3" key="1">
    <citation type="submission" date="2019-07" db="EMBL/GenBank/DDBJ databases">
        <title>Sphingomonas solaris sp. nov., isolated from a solar panel from Boston, Massachusetts.</title>
        <authorList>
            <person name="Tanner K."/>
            <person name="Pascual J."/>
            <person name="Mancuso C."/>
            <person name="Pereto J."/>
            <person name="Khalil A."/>
            <person name="Vilanova C."/>
        </authorList>
    </citation>
    <scope>NUCLEOTIDE SEQUENCE [LARGE SCALE GENOMIC DNA]</scope>
    <source>
        <strain evidence="2 3">R4DWN</strain>
    </source>
</reference>
<evidence type="ECO:0000313" key="3">
    <source>
        <dbReference type="Proteomes" id="UP000318681"/>
    </source>
</evidence>
<dbReference type="OrthoDB" id="9810773at2"/>
<keyword evidence="3" id="KW-1185">Reference proteome</keyword>
<proteinExistence type="predicted"/>
<dbReference type="Gene3D" id="2.30.30.40">
    <property type="entry name" value="SH3 Domains"/>
    <property type="match status" value="1"/>
</dbReference>
<evidence type="ECO:0008006" key="4">
    <source>
        <dbReference type="Google" id="ProtNLM"/>
    </source>
</evidence>
<dbReference type="InterPro" id="IPR010466">
    <property type="entry name" value="DUF1058"/>
</dbReference>
<name>A0A558QZE6_9SPHN</name>
<organism evidence="2 3">
    <name type="scientific">Alterirhizorhabdus solaris</name>
    <dbReference type="NCBI Taxonomy" id="2529389"/>
    <lineage>
        <taxon>Bacteria</taxon>
        <taxon>Pseudomonadati</taxon>
        <taxon>Pseudomonadota</taxon>
        <taxon>Alphaproteobacteria</taxon>
        <taxon>Sphingomonadales</taxon>
        <taxon>Rhizorhabdaceae</taxon>
        <taxon>Alterirhizorhabdus</taxon>
    </lineage>
</organism>
<evidence type="ECO:0000256" key="1">
    <source>
        <dbReference type="SAM" id="SignalP"/>
    </source>
</evidence>
<dbReference type="Pfam" id="PF06347">
    <property type="entry name" value="SH3_4"/>
    <property type="match status" value="2"/>
</dbReference>
<feature type="signal peptide" evidence="1">
    <location>
        <begin position="1"/>
        <end position="20"/>
    </location>
</feature>
<protein>
    <recommendedName>
        <fullName evidence="4">SH3 domain-containing protein</fullName>
    </recommendedName>
</protein>
<dbReference type="AlphaFoldDB" id="A0A558QZE6"/>
<dbReference type="EMBL" id="VNIM01000064">
    <property type="protein sequence ID" value="TVV72485.1"/>
    <property type="molecule type" value="Genomic_DNA"/>
</dbReference>
<feature type="chain" id="PRO_5021721558" description="SH3 domain-containing protein" evidence="1">
    <location>
        <begin position="21"/>
        <end position="158"/>
    </location>
</feature>
<comment type="caution">
    <text evidence="2">The sequence shown here is derived from an EMBL/GenBank/DDBJ whole genome shotgun (WGS) entry which is preliminary data.</text>
</comment>
<gene>
    <name evidence="2" type="ORF">FOY91_14465</name>
</gene>
<keyword evidence="1" id="KW-0732">Signal</keyword>